<proteinExistence type="predicted"/>
<feature type="domain" description="Nudix hydrolase" evidence="1">
    <location>
        <begin position="78"/>
        <end position="223"/>
    </location>
</feature>
<dbReference type="AlphaFoldDB" id="A0A9N9ADY6"/>
<dbReference type="SUPFAM" id="SSF55811">
    <property type="entry name" value="Nudix"/>
    <property type="match status" value="1"/>
</dbReference>
<comment type="caution">
    <text evidence="2">The sequence shown here is derived from an EMBL/GenBank/DDBJ whole genome shotgun (WGS) entry which is preliminary data.</text>
</comment>
<dbReference type="InterPro" id="IPR000086">
    <property type="entry name" value="NUDIX_hydrolase_dom"/>
</dbReference>
<dbReference type="OrthoDB" id="2447950at2759"/>
<protein>
    <submittedName>
        <fullName evidence="2">4283_t:CDS:1</fullName>
    </submittedName>
</protein>
<accession>A0A9N9ADY6</accession>
<reference evidence="2" key="1">
    <citation type="submission" date="2021-06" db="EMBL/GenBank/DDBJ databases">
        <authorList>
            <person name="Kallberg Y."/>
            <person name="Tangrot J."/>
            <person name="Rosling A."/>
        </authorList>
    </citation>
    <scope>NUCLEOTIDE SEQUENCE</scope>
    <source>
        <strain evidence="2">MA453B</strain>
    </source>
</reference>
<dbReference type="Pfam" id="PF00293">
    <property type="entry name" value="NUDIX"/>
    <property type="match status" value="1"/>
</dbReference>
<evidence type="ECO:0000259" key="1">
    <source>
        <dbReference type="PROSITE" id="PS51462"/>
    </source>
</evidence>
<evidence type="ECO:0000313" key="2">
    <source>
        <dbReference type="EMBL" id="CAG8529419.1"/>
    </source>
</evidence>
<organism evidence="2 3">
    <name type="scientific">Dentiscutata erythropus</name>
    <dbReference type="NCBI Taxonomy" id="1348616"/>
    <lineage>
        <taxon>Eukaryota</taxon>
        <taxon>Fungi</taxon>
        <taxon>Fungi incertae sedis</taxon>
        <taxon>Mucoromycota</taxon>
        <taxon>Glomeromycotina</taxon>
        <taxon>Glomeromycetes</taxon>
        <taxon>Diversisporales</taxon>
        <taxon>Gigasporaceae</taxon>
        <taxon>Dentiscutata</taxon>
    </lineage>
</organism>
<dbReference type="EMBL" id="CAJVPY010001616">
    <property type="protein sequence ID" value="CAG8529419.1"/>
    <property type="molecule type" value="Genomic_DNA"/>
</dbReference>
<gene>
    <name evidence="2" type="ORF">DERYTH_LOCUS4270</name>
</gene>
<keyword evidence="3" id="KW-1185">Reference proteome</keyword>
<name>A0A9N9ADY6_9GLOM</name>
<dbReference type="InterPro" id="IPR015797">
    <property type="entry name" value="NUDIX_hydrolase-like_dom_sf"/>
</dbReference>
<sequence>MAIQSSLQIEYENAKNNFTQLQTFNSTYYTYLNTLDGIYKHGFMNEPSSIKDKINNQIEINNNLMIQNKSIINKHKQNIREFALNLLLNQDKQMVLNRRNNPTKDFYEYIQSICGRKEKESFVDSRKKKESFEQCAIRETIKEANIESREIHYICTHEGFRKFPDSVECLFRTAIYFTILDDDQISEQTELDKHDPWVFYDLKELHKLKLMDFIAINLNQILTAINKKFKSKRISSNYKKKKVNKAIVENFVNGVVDSVASTPSSEPENSNNYGDDKISSFNIGVGDVRKENFRKVN</sequence>
<evidence type="ECO:0000313" key="3">
    <source>
        <dbReference type="Proteomes" id="UP000789405"/>
    </source>
</evidence>
<dbReference type="PROSITE" id="PS51462">
    <property type="entry name" value="NUDIX"/>
    <property type="match status" value="1"/>
</dbReference>
<dbReference type="Proteomes" id="UP000789405">
    <property type="component" value="Unassembled WGS sequence"/>
</dbReference>
<dbReference type="Gene3D" id="3.90.79.10">
    <property type="entry name" value="Nucleoside Triphosphate Pyrophosphohydrolase"/>
    <property type="match status" value="1"/>
</dbReference>